<feature type="binding site" evidence="11">
    <location>
        <position position="279"/>
    </location>
    <ligand>
        <name>Mg(2+)</name>
        <dbReference type="ChEBI" id="CHEBI:18420"/>
    </ligand>
</feature>
<accession>A0A5D0ISI7</accession>
<dbReference type="InterPro" id="IPR024932">
    <property type="entry name" value="ApbE"/>
</dbReference>
<comment type="cofactor">
    <cofactor evidence="11">
        <name>Mg(2+)</name>
        <dbReference type="ChEBI" id="CHEBI:18420"/>
    </cofactor>
    <cofactor evidence="11">
        <name>Mn(2+)</name>
        <dbReference type="ChEBI" id="CHEBI:29035"/>
    </cofactor>
    <text evidence="11">Magnesium. Can also use manganese.</text>
</comment>
<dbReference type="GO" id="GO:0046872">
    <property type="term" value="F:metal ion binding"/>
    <property type="evidence" value="ECO:0007669"/>
    <property type="project" value="UniProtKB-UniRule"/>
</dbReference>
<keyword evidence="6 10" id="KW-0274">FAD</keyword>
<dbReference type="AlphaFoldDB" id="A0A5D0ISI7"/>
<dbReference type="Pfam" id="PF02424">
    <property type="entry name" value="ApbE"/>
    <property type="match status" value="1"/>
</dbReference>
<dbReference type="PIRSF" id="PIRSF006268">
    <property type="entry name" value="ApbE"/>
    <property type="match status" value="1"/>
</dbReference>
<evidence type="ECO:0000256" key="5">
    <source>
        <dbReference type="ARBA" id="ARBA00022723"/>
    </source>
</evidence>
<sequence>MEIRKFFKILVFIITVLLTGKSHAKKFSYNENKLGGNFKLIFFCSSKSKADKIANDTYLYIDVLNSILSNYSSASEISHLNTKKIYKTPSNELLELLNDAQLAYNKTNGYFDISIQPLIEFWNKAERINKIPTERNLKKQASKIGLNKVLNVTQNHLTLKGKGKLQLGGIAKGYIIDKVYKYIKDRGVSSFLIEAAGDIRVFGAPENKKYWKVGISSKNQSSYTISLKSGQAVATSGNTYRYRVIKGKKFSHIINPKNGLPVTHNLSASVIADNATTADYLASTFNILTSKTEIQEILNNHKDTEVLIFNTQGVFFKTEQFFN</sequence>
<dbReference type="PANTHER" id="PTHR30040">
    <property type="entry name" value="THIAMINE BIOSYNTHESIS LIPOPROTEIN APBE"/>
    <property type="match status" value="1"/>
</dbReference>
<evidence type="ECO:0000256" key="8">
    <source>
        <dbReference type="ARBA" id="ARBA00031306"/>
    </source>
</evidence>
<evidence type="ECO:0000256" key="10">
    <source>
        <dbReference type="PIRNR" id="PIRNR006268"/>
    </source>
</evidence>
<dbReference type="GO" id="GO:0016740">
    <property type="term" value="F:transferase activity"/>
    <property type="evidence" value="ECO:0007669"/>
    <property type="project" value="UniProtKB-UniRule"/>
</dbReference>
<dbReference type="OrthoDB" id="9778595at2"/>
<evidence type="ECO:0000256" key="1">
    <source>
        <dbReference type="ARBA" id="ARBA00011955"/>
    </source>
</evidence>
<dbReference type="EC" id="2.7.1.180" evidence="1 10"/>
<evidence type="ECO:0000256" key="9">
    <source>
        <dbReference type="ARBA" id="ARBA00048540"/>
    </source>
</evidence>
<keyword evidence="13" id="KW-1185">Reference proteome</keyword>
<dbReference type="Gene3D" id="3.10.520.10">
    <property type="entry name" value="ApbE-like domains"/>
    <property type="match status" value="1"/>
</dbReference>
<keyword evidence="7 10" id="KW-0460">Magnesium</keyword>
<keyword evidence="5 10" id="KW-0479">Metal-binding</keyword>
<dbReference type="EMBL" id="VSDQ01000332">
    <property type="protein sequence ID" value="TYA86833.1"/>
    <property type="molecule type" value="Genomic_DNA"/>
</dbReference>
<evidence type="ECO:0000256" key="11">
    <source>
        <dbReference type="PIRSR" id="PIRSR006268-2"/>
    </source>
</evidence>
<evidence type="ECO:0000313" key="12">
    <source>
        <dbReference type="EMBL" id="TYA86833.1"/>
    </source>
</evidence>
<evidence type="ECO:0000256" key="4">
    <source>
        <dbReference type="ARBA" id="ARBA00022679"/>
    </source>
</evidence>
<dbReference type="SUPFAM" id="SSF143631">
    <property type="entry name" value="ApbE-like"/>
    <property type="match status" value="1"/>
</dbReference>
<evidence type="ECO:0000313" key="13">
    <source>
        <dbReference type="Proteomes" id="UP000323930"/>
    </source>
</evidence>
<evidence type="ECO:0000256" key="2">
    <source>
        <dbReference type="ARBA" id="ARBA00016337"/>
    </source>
</evidence>
<feature type="binding site" evidence="11">
    <location>
        <position position="283"/>
    </location>
    <ligand>
        <name>Mg(2+)</name>
        <dbReference type="ChEBI" id="CHEBI:18420"/>
    </ligand>
</feature>
<comment type="similarity">
    <text evidence="10">Belongs to the ApbE family.</text>
</comment>
<comment type="caution">
    <text evidence="12">The sequence shown here is derived from an EMBL/GenBank/DDBJ whole genome shotgun (WGS) entry which is preliminary data.</text>
</comment>
<keyword evidence="3 10" id="KW-0285">Flavoprotein</keyword>
<name>A0A5D0ISI7_9FLAO</name>
<organism evidence="12 13">
    <name type="scientific">Seonamhaeicola marinus</name>
    <dbReference type="NCBI Taxonomy" id="1912246"/>
    <lineage>
        <taxon>Bacteria</taxon>
        <taxon>Pseudomonadati</taxon>
        <taxon>Bacteroidota</taxon>
        <taxon>Flavobacteriia</taxon>
        <taxon>Flavobacteriales</taxon>
        <taxon>Flavobacteriaceae</taxon>
    </lineage>
</organism>
<reference evidence="12 13" key="1">
    <citation type="submission" date="2019-08" db="EMBL/GenBank/DDBJ databases">
        <title>Seonamhaeicola sediminis sp. nov., isolated from marine sediment.</title>
        <authorList>
            <person name="Cao W.R."/>
        </authorList>
    </citation>
    <scope>NUCLEOTIDE SEQUENCE [LARGE SCALE GENOMIC DNA]</scope>
    <source>
        <strain evidence="12 13">B011</strain>
    </source>
</reference>
<comment type="catalytic activity">
    <reaction evidence="9 10">
        <text>L-threonyl-[protein] + FAD = FMN-L-threonyl-[protein] + AMP + H(+)</text>
        <dbReference type="Rhea" id="RHEA:36847"/>
        <dbReference type="Rhea" id="RHEA-COMP:11060"/>
        <dbReference type="Rhea" id="RHEA-COMP:11061"/>
        <dbReference type="ChEBI" id="CHEBI:15378"/>
        <dbReference type="ChEBI" id="CHEBI:30013"/>
        <dbReference type="ChEBI" id="CHEBI:57692"/>
        <dbReference type="ChEBI" id="CHEBI:74257"/>
        <dbReference type="ChEBI" id="CHEBI:456215"/>
        <dbReference type="EC" id="2.7.1.180"/>
    </reaction>
</comment>
<evidence type="ECO:0000256" key="6">
    <source>
        <dbReference type="ARBA" id="ARBA00022827"/>
    </source>
</evidence>
<dbReference type="PANTHER" id="PTHR30040:SF2">
    <property type="entry name" value="FAD:PROTEIN FMN TRANSFERASE"/>
    <property type="match status" value="1"/>
</dbReference>
<protein>
    <recommendedName>
        <fullName evidence="2 10">FAD:protein FMN transferase</fullName>
        <ecNumber evidence="1 10">2.7.1.180</ecNumber>
    </recommendedName>
    <alternativeName>
        <fullName evidence="8 10">Flavin transferase</fullName>
    </alternativeName>
</protein>
<gene>
    <name evidence="12" type="ORF">FUA24_04720</name>
</gene>
<dbReference type="InterPro" id="IPR003374">
    <property type="entry name" value="ApbE-like_sf"/>
</dbReference>
<proteinExistence type="inferred from homology"/>
<keyword evidence="4 10" id="KW-0808">Transferase</keyword>
<evidence type="ECO:0000256" key="3">
    <source>
        <dbReference type="ARBA" id="ARBA00022630"/>
    </source>
</evidence>
<feature type="binding site" evidence="11">
    <location>
        <position position="169"/>
    </location>
    <ligand>
        <name>Mg(2+)</name>
        <dbReference type="ChEBI" id="CHEBI:18420"/>
    </ligand>
</feature>
<evidence type="ECO:0000256" key="7">
    <source>
        <dbReference type="ARBA" id="ARBA00022842"/>
    </source>
</evidence>
<dbReference type="Proteomes" id="UP000323930">
    <property type="component" value="Unassembled WGS sequence"/>
</dbReference>